<dbReference type="Proteomes" id="UP000030764">
    <property type="component" value="Unassembled WGS sequence"/>
</dbReference>
<dbReference type="InterPro" id="IPR006179">
    <property type="entry name" value="5_nucleotidase/apyrase"/>
</dbReference>
<dbReference type="InterPro" id="IPR036907">
    <property type="entry name" value="5'-Nucleotdase_C_sf"/>
</dbReference>
<evidence type="ECO:0000256" key="6">
    <source>
        <dbReference type="ARBA" id="ARBA00022723"/>
    </source>
</evidence>
<dbReference type="GO" id="GO:0006196">
    <property type="term" value="P:AMP catabolic process"/>
    <property type="evidence" value="ECO:0007669"/>
    <property type="project" value="TreeGrafter"/>
</dbReference>
<evidence type="ECO:0000256" key="10">
    <source>
        <dbReference type="ARBA" id="ARBA00023240"/>
    </source>
</evidence>
<dbReference type="PANTHER" id="PTHR11575">
    <property type="entry name" value="5'-NUCLEOTIDASE-RELATED"/>
    <property type="match status" value="1"/>
</dbReference>
<comment type="subcellular location">
    <subcellularLocation>
        <location evidence="2">Secreted</location>
    </subcellularLocation>
</comment>
<organism evidence="14 16">
    <name type="scientific">Trichuris suis</name>
    <name type="common">pig whipworm</name>
    <dbReference type="NCBI Taxonomy" id="68888"/>
    <lineage>
        <taxon>Eukaryota</taxon>
        <taxon>Metazoa</taxon>
        <taxon>Ecdysozoa</taxon>
        <taxon>Nematoda</taxon>
        <taxon>Enoplea</taxon>
        <taxon>Dorylaimia</taxon>
        <taxon>Trichinellida</taxon>
        <taxon>Trichuridae</taxon>
        <taxon>Trichuris</taxon>
    </lineage>
</organism>
<keyword evidence="10" id="KW-1199">Hemostasis impairing toxin</keyword>
<keyword evidence="4" id="KW-1201">Platelet aggregation inhibiting toxin</keyword>
<evidence type="ECO:0000313" key="15">
    <source>
        <dbReference type="EMBL" id="KFD70566.1"/>
    </source>
</evidence>
<evidence type="ECO:0000256" key="1">
    <source>
        <dbReference type="ARBA" id="ARBA00000815"/>
    </source>
</evidence>
<evidence type="ECO:0000256" key="7">
    <source>
        <dbReference type="ARBA" id="ARBA00022729"/>
    </source>
</evidence>
<dbReference type="AlphaFoldDB" id="A0A085MM54"/>
<dbReference type="FunFam" id="3.60.21.10:FF:000020">
    <property type="entry name" value="NT5E isoform 4"/>
    <property type="match status" value="1"/>
</dbReference>
<keyword evidence="10" id="KW-0800">Toxin</keyword>
<dbReference type="GO" id="GO:0000166">
    <property type="term" value="F:nucleotide binding"/>
    <property type="evidence" value="ECO:0007669"/>
    <property type="project" value="UniProtKB-KW"/>
</dbReference>
<comment type="catalytic activity">
    <reaction evidence="1">
        <text>a ribonucleoside 5'-phosphate + H2O = a ribonucleoside + phosphate</text>
        <dbReference type="Rhea" id="RHEA:12484"/>
        <dbReference type="ChEBI" id="CHEBI:15377"/>
        <dbReference type="ChEBI" id="CHEBI:18254"/>
        <dbReference type="ChEBI" id="CHEBI:43474"/>
        <dbReference type="ChEBI" id="CHEBI:58043"/>
        <dbReference type="EC" id="3.1.3.5"/>
    </reaction>
</comment>
<accession>A0A085MM54</accession>
<evidence type="ECO:0008006" key="17">
    <source>
        <dbReference type="Google" id="ProtNLM"/>
    </source>
</evidence>
<dbReference type="GO" id="GO:0005576">
    <property type="term" value="C:extracellular region"/>
    <property type="evidence" value="ECO:0007669"/>
    <property type="project" value="UniProtKB-SubCell"/>
</dbReference>
<dbReference type="Pfam" id="PF00149">
    <property type="entry name" value="Metallophos"/>
    <property type="match status" value="1"/>
</dbReference>
<evidence type="ECO:0000313" key="16">
    <source>
        <dbReference type="Proteomes" id="UP000030764"/>
    </source>
</evidence>
<dbReference type="PROSITE" id="PS00786">
    <property type="entry name" value="5_NUCLEOTIDASE_2"/>
    <property type="match status" value="1"/>
</dbReference>
<dbReference type="SUPFAM" id="SSF56300">
    <property type="entry name" value="Metallo-dependent phosphatases"/>
    <property type="match status" value="1"/>
</dbReference>
<sequence>MGFLALLHLAVLSSLAPLTSGLNLTLLHTNDVHSHYQPFNSRTQACSTEEVSNNQCWGGVARRMTAVNKIRREKKNVLLLDAGDQFQGTLWYIVFKHEPIAHVMNLLQYDAMTVGNHEFDDGDEALASFVRKLNFSVVTTNIETAGSAVEGLIVKEVIKEIDGEKIAILGCVTSETPDLSNPDNVTFHDEVTVLKKRASQLRRNGTKIIILLSHSGIETDRKICRAVSGIDIVVGGHTNTFLYSGSPPSREIPEGPYPEVYNNSGRPCLVITDYAYGKYLGRLDVQFNSRGKVISWSGNPILLDNTFEDDPKVAEDVESFEKQLEEFKKVIIGSTYVSLDGTSLSCRIGECNLGNAISDGSVQLFQPKTAADIPEDSWTTCAISIINSGTLRDFSKEEPGNLTLQDAYTMVPFTSEIVLIRIQGRYLLEAFEHSVKGFSYEARHGKFLQVAGARVVYDISQPDGKRVKSLMLLCQRCRTPKYEPVDLNAMYDVATKAYMYEGGDGYHMLTNATLLKHSGVTESEAGIRYFQQNSPVTVGIQNRVTFVNSKYHKEVCGSRVPEYFVHYAYAHLKYCQGTPV</sequence>
<keyword evidence="8 11" id="KW-0547">Nucleotide-binding</keyword>
<dbReference type="PANTHER" id="PTHR11575:SF24">
    <property type="entry name" value="5'-NUCLEOTIDASE"/>
    <property type="match status" value="1"/>
</dbReference>
<keyword evidence="6" id="KW-0479">Metal-binding</keyword>
<evidence type="ECO:0000259" key="13">
    <source>
        <dbReference type="Pfam" id="PF02872"/>
    </source>
</evidence>
<dbReference type="GO" id="GO:0008253">
    <property type="term" value="F:5'-nucleotidase activity"/>
    <property type="evidence" value="ECO:0007669"/>
    <property type="project" value="UniProtKB-EC"/>
</dbReference>
<evidence type="ECO:0000256" key="3">
    <source>
        <dbReference type="ARBA" id="ARBA00006654"/>
    </source>
</evidence>
<keyword evidence="9 11" id="KW-0378">Hydrolase</keyword>
<gene>
    <name evidence="14" type="ORF">M513_01063</name>
    <name evidence="15" type="ORF">M514_01063</name>
</gene>
<name>A0A085MM54_9BILA</name>
<evidence type="ECO:0000256" key="9">
    <source>
        <dbReference type="ARBA" id="ARBA00022801"/>
    </source>
</evidence>
<evidence type="ECO:0000256" key="4">
    <source>
        <dbReference type="ARBA" id="ARBA00022442"/>
    </source>
</evidence>
<dbReference type="GO" id="GO:0046872">
    <property type="term" value="F:metal ion binding"/>
    <property type="evidence" value="ECO:0007669"/>
    <property type="project" value="UniProtKB-KW"/>
</dbReference>
<dbReference type="Proteomes" id="UP000030758">
    <property type="component" value="Unassembled WGS sequence"/>
</dbReference>
<keyword evidence="16" id="KW-1185">Reference proteome</keyword>
<dbReference type="GO" id="GO:0005886">
    <property type="term" value="C:plasma membrane"/>
    <property type="evidence" value="ECO:0007669"/>
    <property type="project" value="TreeGrafter"/>
</dbReference>
<comment type="similarity">
    <text evidence="3 11">Belongs to the 5'-nucleotidase family.</text>
</comment>
<dbReference type="FunFam" id="3.90.780.10:FF:000004">
    <property type="entry name" value="UDP-sugar hydrolase, putative"/>
    <property type="match status" value="1"/>
</dbReference>
<evidence type="ECO:0000256" key="5">
    <source>
        <dbReference type="ARBA" id="ARBA00022525"/>
    </source>
</evidence>
<feature type="domain" description="5'-Nucleotidase C-terminal" evidence="13">
    <location>
        <begin position="333"/>
        <end position="510"/>
    </location>
</feature>
<dbReference type="PRINTS" id="PR01607">
    <property type="entry name" value="APYRASEFAMLY"/>
</dbReference>
<keyword evidence="5" id="KW-0964">Secreted</keyword>
<reference evidence="14 16" key="1">
    <citation type="journal article" date="2014" name="Nat. Genet.">
        <title>Genome and transcriptome of the porcine whipworm Trichuris suis.</title>
        <authorList>
            <person name="Jex A.R."/>
            <person name="Nejsum P."/>
            <person name="Schwarz E.M."/>
            <person name="Hu L."/>
            <person name="Young N.D."/>
            <person name="Hall R.S."/>
            <person name="Korhonen P.K."/>
            <person name="Liao S."/>
            <person name="Thamsborg S."/>
            <person name="Xia J."/>
            <person name="Xu P."/>
            <person name="Wang S."/>
            <person name="Scheerlinck J.P."/>
            <person name="Hofmann A."/>
            <person name="Sternberg P.W."/>
            <person name="Wang J."/>
            <person name="Gasser R.B."/>
        </authorList>
    </citation>
    <scope>NUCLEOTIDE SEQUENCE [LARGE SCALE GENOMIC DNA]</scope>
    <source>
        <strain evidence="15">DCEP-RM93F</strain>
        <strain evidence="14">DCEP-RM93M</strain>
    </source>
</reference>
<dbReference type="Gene3D" id="3.90.780.10">
    <property type="entry name" value="5'-Nucleotidase, C-terminal domain"/>
    <property type="match status" value="1"/>
</dbReference>
<evidence type="ECO:0000256" key="11">
    <source>
        <dbReference type="RuleBase" id="RU362119"/>
    </source>
</evidence>
<feature type="chain" id="PRO_5010393631" description="5'-nucleotidase protein" evidence="11">
    <location>
        <begin position="22"/>
        <end position="580"/>
    </location>
</feature>
<dbReference type="CDD" id="cd07409">
    <property type="entry name" value="MPP_CD73_N"/>
    <property type="match status" value="1"/>
</dbReference>
<evidence type="ECO:0000256" key="8">
    <source>
        <dbReference type="ARBA" id="ARBA00022741"/>
    </source>
</evidence>
<dbReference type="InterPro" id="IPR006146">
    <property type="entry name" value="5'-Nucleotdase_CS"/>
</dbReference>
<evidence type="ECO:0000313" key="14">
    <source>
        <dbReference type="EMBL" id="KFD58300.1"/>
    </source>
</evidence>
<dbReference type="InterPro" id="IPR008334">
    <property type="entry name" value="5'-Nucleotdase_C"/>
</dbReference>
<dbReference type="EMBL" id="KL367487">
    <property type="protein sequence ID" value="KFD70566.1"/>
    <property type="molecule type" value="Genomic_DNA"/>
</dbReference>
<dbReference type="SUPFAM" id="SSF55816">
    <property type="entry name" value="5'-nucleotidase (syn. UDP-sugar hydrolase), C-terminal domain"/>
    <property type="match status" value="1"/>
</dbReference>
<feature type="domain" description="Calcineurin-like phosphoesterase" evidence="12">
    <location>
        <begin position="25"/>
        <end position="238"/>
    </location>
</feature>
<evidence type="ECO:0000259" key="12">
    <source>
        <dbReference type="Pfam" id="PF00149"/>
    </source>
</evidence>
<evidence type="ECO:0000256" key="2">
    <source>
        <dbReference type="ARBA" id="ARBA00004613"/>
    </source>
</evidence>
<protein>
    <recommendedName>
        <fullName evidence="17">5'-nucleotidase protein</fullName>
    </recommendedName>
</protein>
<dbReference type="EMBL" id="KL363185">
    <property type="protein sequence ID" value="KFD58300.1"/>
    <property type="molecule type" value="Genomic_DNA"/>
</dbReference>
<feature type="signal peptide" evidence="11">
    <location>
        <begin position="1"/>
        <end position="21"/>
    </location>
</feature>
<dbReference type="Gene3D" id="3.60.21.10">
    <property type="match status" value="1"/>
</dbReference>
<dbReference type="InterPro" id="IPR029052">
    <property type="entry name" value="Metallo-depent_PP-like"/>
</dbReference>
<keyword evidence="7 11" id="KW-0732">Signal</keyword>
<dbReference type="InterPro" id="IPR004843">
    <property type="entry name" value="Calcineurin-like_PHP"/>
</dbReference>
<proteinExistence type="inferred from homology"/>
<dbReference type="Pfam" id="PF02872">
    <property type="entry name" value="5_nucleotid_C"/>
    <property type="match status" value="1"/>
</dbReference>